<keyword evidence="2" id="KW-1185">Reference proteome</keyword>
<evidence type="ECO:0000313" key="1">
    <source>
        <dbReference type="EMBL" id="KIK53619.1"/>
    </source>
</evidence>
<gene>
    <name evidence="1" type="ORF">GYMLUDRAFT_250207</name>
</gene>
<protein>
    <submittedName>
        <fullName evidence="1">Uncharacterized protein</fullName>
    </submittedName>
</protein>
<evidence type="ECO:0000313" key="2">
    <source>
        <dbReference type="Proteomes" id="UP000053593"/>
    </source>
</evidence>
<dbReference type="EMBL" id="KN834826">
    <property type="protein sequence ID" value="KIK53619.1"/>
    <property type="molecule type" value="Genomic_DNA"/>
</dbReference>
<dbReference type="OrthoDB" id="3061919at2759"/>
<dbReference type="AlphaFoldDB" id="A0A0D0BVE5"/>
<organism evidence="1 2">
    <name type="scientific">Collybiopsis luxurians FD-317 M1</name>
    <dbReference type="NCBI Taxonomy" id="944289"/>
    <lineage>
        <taxon>Eukaryota</taxon>
        <taxon>Fungi</taxon>
        <taxon>Dikarya</taxon>
        <taxon>Basidiomycota</taxon>
        <taxon>Agaricomycotina</taxon>
        <taxon>Agaricomycetes</taxon>
        <taxon>Agaricomycetidae</taxon>
        <taxon>Agaricales</taxon>
        <taxon>Marasmiineae</taxon>
        <taxon>Omphalotaceae</taxon>
        <taxon>Collybiopsis</taxon>
        <taxon>Collybiopsis luxurians</taxon>
    </lineage>
</organism>
<name>A0A0D0BVE5_9AGAR</name>
<sequence>MVAEDSMNWKQKPGQSRDEFQAAIQKAYKEVLDLSEEDKDYYVEQLNECLMYESHGLSFFGWVVDPVTVKAVQWGRDKLFEEMRNVNATALKAQSVDYGTMIHTQYM</sequence>
<dbReference type="HOGENOM" id="CLU_2210361_0_0_1"/>
<reference evidence="1 2" key="1">
    <citation type="submission" date="2014-04" db="EMBL/GenBank/DDBJ databases">
        <title>Evolutionary Origins and Diversification of the Mycorrhizal Mutualists.</title>
        <authorList>
            <consortium name="DOE Joint Genome Institute"/>
            <consortium name="Mycorrhizal Genomics Consortium"/>
            <person name="Kohler A."/>
            <person name="Kuo A."/>
            <person name="Nagy L.G."/>
            <person name="Floudas D."/>
            <person name="Copeland A."/>
            <person name="Barry K.W."/>
            <person name="Cichocki N."/>
            <person name="Veneault-Fourrey C."/>
            <person name="LaButti K."/>
            <person name="Lindquist E.A."/>
            <person name="Lipzen A."/>
            <person name="Lundell T."/>
            <person name="Morin E."/>
            <person name="Murat C."/>
            <person name="Riley R."/>
            <person name="Ohm R."/>
            <person name="Sun H."/>
            <person name="Tunlid A."/>
            <person name="Henrissat B."/>
            <person name="Grigoriev I.V."/>
            <person name="Hibbett D.S."/>
            <person name="Martin F."/>
        </authorList>
    </citation>
    <scope>NUCLEOTIDE SEQUENCE [LARGE SCALE GENOMIC DNA]</scope>
    <source>
        <strain evidence="1 2">FD-317 M1</strain>
    </source>
</reference>
<proteinExistence type="predicted"/>
<accession>A0A0D0BVE5</accession>
<dbReference type="Proteomes" id="UP000053593">
    <property type="component" value="Unassembled WGS sequence"/>
</dbReference>